<feature type="compositionally biased region" description="Basic and acidic residues" evidence="1">
    <location>
        <begin position="1"/>
        <end position="10"/>
    </location>
</feature>
<accession>A0ABS1WUB7</accession>
<reference evidence="3 4" key="1">
    <citation type="journal article" date="2021" name="Int. J. Syst. Evol. Microbiol.">
        <title>Steroidobacter gossypii sp. nov., isolated from soil of cotton cropping field.</title>
        <authorList>
            <person name="Huang R."/>
            <person name="Yang S."/>
            <person name="Zhen C."/>
            <person name="Liu W."/>
        </authorList>
    </citation>
    <scope>NUCLEOTIDE SEQUENCE [LARGE SCALE GENOMIC DNA]</scope>
    <source>
        <strain evidence="3 4">S1-65</strain>
    </source>
</reference>
<keyword evidence="2" id="KW-0472">Membrane</keyword>
<evidence type="ECO:0000313" key="3">
    <source>
        <dbReference type="EMBL" id="MBM0104569.1"/>
    </source>
</evidence>
<gene>
    <name evidence="3" type="ORF">JM946_07410</name>
</gene>
<keyword evidence="4" id="KW-1185">Reference proteome</keyword>
<protein>
    <submittedName>
        <fullName evidence="3">Uncharacterized protein</fullName>
    </submittedName>
</protein>
<sequence length="163" mass="17745">MSQQSEERLPESASTEPAGAPSARILHLKGRQYDLQKAIQQRAQESVEREAALDHEERRPKPLKWTVALAIAAIPIVLTLFAVDSFLTVFHKYLGTVSEQIEQQQAYEAAEAAAAAAAAEEEAANQARSPDVVMLQPMNIPEQQPKAAAPQPPPTESAPNTKK</sequence>
<feature type="region of interest" description="Disordered" evidence="1">
    <location>
        <begin position="1"/>
        <end position="23"/>
    </location>
</feature>
<feature type="region of interest" description="Disordered" evidence="1">
    <location>
        <begin position="117"/>
        <end position="163"/>
    </location>
</feature>
<name>A0ABS1WUB7_9GAMM</name>
<keyword evidence="2" id="KW-1133">Transmembrane helix</keyword>
<proteinExistence type="predicted"/>
<dbReference type="RefSeq" id="WP_203166508.1">
    <property type="nucleotide sequence ID" value="NZ_JAEVLS010000001.1"/>
</dbReference>
<evidence type="ECO:0000313" key="4">
    <source>
        <dbReference type="Proteomes" id="UP000661077"/>
    </source>
</evidence>
<dbReference type="EMBL" id="JAEVLS010000001">
    <property type="protein sequence ID" value="MBM0104569.1"/>
    <property type="molecule type" value="Genomic_DNA"/>
</dbReference>
<feature type="transmembrane region" description="Helical" evidence="2">
    <location>
        <begin position="67"/>
        <end position="90"/>
    </location>
</feature>
<organism evidence="3 4">
    <name type="scientific">Steroidobacter gossypii</name>
    <dbReference type="NCBI Taxonomy" id="2805490"/>
    <lineage>
        <taxon>Bacteria</taxon>
        <taxon>Pseudomonadati</taxon>
        <taxon>Pseudomonadota</taxon>
        <taxon>Gammaproteobacteria</taxon>
        <taxon>Steroidobacterales</taxon>
        <taxon>Steroidobacteraceae</taxon>
        <taxon>Steroidobacter</taxon>
    </lineage>
</organism>
<comment type="caution">
    <text evidence="3">The sequence shown here is derived from an EMBL/GenBank/DDBJ whole genome shotgun (WGS) entry which is preliminary data.</text>
</comment>
<dbReference type="Proteomes" id="UP000661077">
    <property type="component" value="Unassembled WGS sequence"/>
</dbReference>
<evidence type="ECO:0000256" key="2">
    <source>
        <dbReference type="SAM" id="Phobius"/>
    </source>
</evidence>
<evidence type="ECO:0000256" key="1">
    <source>
        <dbReference type="SAM" id="MobiDB-lite"/>
    </source>
</evidence>
<keyword evidence="2" id="KW-0812">Transmembrane</keyword>